<protein>
    <recommendedName>
        <fullName evidence="4">JmjC domain-containing protein</fullName>
    </recommendedName>
</protein>
<evidence type="ECO:0000313" key="6">
    <source>
        <dbReference type="Proteomes" id="UP001499942"/>
    </source>
</evidence>
<dbReference type="EMBL" id="BAAASR010000025">
    <property type="protein sequence ID" value="GAA2507329.1"/>
    <property type="molecule type" value="Genomic_DNA"/>
</dbReference>
<accession>A0ABN3MVH0</accession>
<comment type="caution">
    <text evidence="5">The sequence shown here is derived from an EMBL/GenBank/DDBJ whole genome shotgun (WGS) entry which is preliminary data.</text>
</comment>
<dbReference type="InterPro" id="IPR003347">
    <property type="entry name" value="JmjC_dom"/>
</dbReference>
<dbReference type="Proteomes" id="UP001499942">
    <property type="component" value="Unassembled WGS sequence"/>
</dbReference>
<dbReference type="InterPro" id="IPR039994">
    <property type="entry name" value="NO66-like"/>
</dbReference>
<gene>
    <name evidence="5" type="ORF">GCM10010393_45180</name>
</gene>
<evidence type="ECO:0000256" key="3">
    <source>
        <dbReference type="ARBA" id="ARBA00023004"/>
    </source>
</evidence>
<evidence type="ECO:0000259" key="4">
    <source>
        <dbReference type="PROSITE" id="PS51184"/>
    </source>
</evidence>
<dbReference type="SUPFAM" id="SSF51197">
    <property type="entry name" value="Clavaminate synthase-like"/>
    <property type="match status" value="1"/>
</dbReference>
<dbReference type="PROSITE" id="PS51184">
    <property type="entry name" value="JMJC"/>
    <property type="match status" value="1"/>
</dbReference>
<keyword evidence="6" id="KW-1185">Reference proteome</keyword>
<evidence type="ECO:0000256" key="2">
    <source>
        <dbReference type="ARBA" id="ARBA00022723"/>
    </source>
</evidence>
<proteinExistence type="predicted"/>
<evidence type="ECO:0000256" key="1">
    <source>
        <dbReference type="ARBA" id="ARBA00001954"/>
    </source>
</evidence>
<dbReference type="Pfam" id="PF08007">
    <property type="entry name" value="JmjC_2"/>
    <property type="match status" value="1"/>
</dbReference>
<dbReference type="PANTHER" id="PTHR13096">
    <property type="entry name" value="MINA53 MYC INDUCED NUCLEAR ANTIGEN"/>
    <property type="match status" value="1"/>
</dbReference>
<name>A0ABN3MVH0_9ACTN</name>
<keyword evidence="2" id="KW-0479">Metal-binding</keyword>
<reference evidence="5 6" key="1">
    <citation type="journal article" date="2019" name="Int. J. Syst. Evol. Microbiol.">
        <title>The Global Catalogue of Microorganisms (GCM) 10K type strain sequencing project: providing services to taxonomists for standard genome sequencing and annotation.</title>
        <authorList>
            <consortium name="The Broad Institute Genomics Platform"/>
            <consortium name="The Broad Institute Genome Sequencing Center for Infectious Disease"/>
            <person name="Wu L."/>
            <person name="Ma J."/>
        </authorList>
    </citation>
    <scope>NUCLEOTIDE SEQUENCE [LARGE SCALE GENOMIC DNA]</scope>
    <source>
        <strain evidence="5 6">JCM 5062</strain>
    </source>
</reference>
<dbReference type="Gene3D" id="2.60.120.650">
    <property type="entry name" value="Cupin"/>
    <property type="match status" value="1"/>
</dbReference>
<dbReference type="PANTHER" id="PTHR13096:SF8">
    <property type="entry name" value="RIBOSOMAL OXYGENASE 1"/>
    <property type="match status" value="1"/>
</dbReference>
<sequence>MGAGAVGRVGGFGPQPCPNHVVEPMEDAAMEHRLIGAIETALGWSGAEELGKGFVRGSMDDPALVSRIMTPNRLLDIAMRRSLNRPQFRCFQKGEEVHPAIYYTDSVSPRGQSIPMVNMRSLGRLLQEGATVIMDQANVFDPTMEVACRALQWWSRERVQVNAYLTTNDAAGFPLHWDDHDVVIVQLAGEKEWEVRAASRKVPMYRDSDPNNTPSDEIIWSGVMRTGDVMHIPRGHWHQATRTGSGSGKSLHVTFGITKRTGASWLAWLGDWCREREIFRHDLDRWHGTGGEDLTAAAVQLVGERSPADFLAAYEQETTLPRHVPFLDILGPLDAVVCTTHFPPRIQERGDETVDLVASGKKLTLAAKALPSLRLLLSGGPVVLESAAAVVGADVTDVAEILVKEELCAVLTPELSSGYTDLVTNAVS</sequence>
<evidence type="ECO:0000313" key="5">
    <source>
        <dbReference type="EMBL" id="GAA2507329.1"/>
    </source>
</evidence>
<keyword evidence="3" id="KW-0408">Iron</keyword>
<comment type="cofactor">
    <cofactor evidence="1">
        <name>Fe(2+)</name>
        <dbReference type="ChEBI" id="CHEBI:29033"/>
    </cofactor>
</comment>
<organism evidence="5 6">
    <name type="scientific">Streptomyces gobitricini</name>
    <dbReference type="NCBI Taxonomy" id="68211"/>
    <lineage>
        <taxon>Bacteria</taxon>
        <taxon>Bacillati</taxon>
        <taxon>Actinomycetota</taxon>
        <taxon>Actinomycetes</taxon>
        <taxon>Kitasatosporales</taxon>
        <taxon>Streptomycetaceae</taxon>
        <taxon>Streptomyces</taxon>
    </lineage>
</organism>
<feature type="domain" description="JmjC" evidence="4">
    <location>
        <begin position="128"/>
        <end position="274"/>
    </location>
</feature>